<keyword evidence="4" id="KW-0378">Hydrolase</keyword>
<dbReference type="SUPFAM" id="SSF90123">
    <property type="entry name" value="ABC transporter transmembrane region"/>
    <property type="match status" value="1"/>
</dbReference>
<dbReference type="InterPro" id="IPR027417">
    <property type="entry name" value="P-loop_NTPase"/>
</dbReference>
<dbReference type="InterPro" id="IPR017871">
    <property type="entry name" value="ABC_transporter-like_CS"/>
</dbReference>
<feature type="domain" description="ABC transmembrane type-1" evidence="10">
    <location>
        <begin position="179"/>
        <end position="456"/>
    </location>
</feature>
<evidence type="ECO:0000256" key="3">
    <source>
        <dbReference type="ARBA" id="ARBA00022741"/>
    </source>
</evidence>
<dbReference type="RefSeq" id="WP_238750421.1">
    <property type="nucleotide sequence ID" value="NZ_CAKLPZ010000001.1"/>
</dbReference>
<dbReference type="Pfam" id="PF00664">
    <property type="entry name" value="ABC_membrane"/>
    <property type="match status" value="1"/>
</dbReference>
<keyword evidence="3" id="KW-0547">Nucleotide-binding</keyword>
<feature type="transmembrane region" description="Helical" evidence="8">
    <location>
        <begin position="210"/>
        <end position="231"/>
    </location>
</feature>
<dbReference type="InterPro" id="IPR039421">
    <property type="entry name" value="Type_1_exporter"/>
</dbReference>
<protein>
    <submittedName>
        <fullName evidence="12">Toxin RTX-I translocation ATP-binding protein</fullName>
    </submittedName>
</protein>
<feature type="domain" description="Peptidase C39" evidence="11">
    <location>
        <begin position="9"/>
        <end position="131"/>
    </location>
</feature>
<dbReference type="PROSITE" id="PS50990">
    <property type="entry name" value="PEPTIDASE_C39"/>
    <property type="match status" value="1"/>
</dbReference>
<dbReference type="PROSITE" id="PS50929">
    <property type="entry name" value="ABC_TM1F"/>
    <property type="match status" value="1"/>
</dbReference>
<evidence type="ECO:0000259" key="11">
    <source>
        <dbReference type="PROSITE" id="PS50990"/>
    </source>
</evidence>
<dbReference type="InterPro" id="IPR011527">
    <property type="entry name" value="ABC1_TM_dom"/>
</dbReference>
<evidence type="ECO:0000256" key="6">
    <source>
        <dbReference type="ARBA" id="ARBA00022989"/>
    </source>
</evidence>
<evidence type="ECO:0000313" key="12">
    <source>
        <dbReference type="EMBL" id="CAH1000369.1"/>
    </source>
</evidence>
<evidence type="ECO:0000256" key="1">
    <source>
        <dbReference type="ARBA" id="ARBA00004651"/>
    </source>
</evidence>
<dbReference type="InterPro" id="IPR036640">
    <property type="entry name" value="ABC1_TM_sf"/>
</dbReference>
<evidence type="ECO:0000259" key="10">
    <source>
        <dbReference type="PROSITE" id="PS50929"/>
    </source>
</evidence>
<dbReference type="PROSITE" id="PS50893">
    <property type="entry name" value="ABC_TRANSPORTER_2"/>
    <property type="match status" value="1"/>
</dbReference>
<dbReference type="PROSITE" id="PS00211">
    <property type="entry name" value="ABC_TRANSPORTER_1"/>
    <property type="match status" value="1"/>
</dbReference>
<evidence type="ECO:0000313" key="13">
    <source>
        <dbReference type="Proteomes" id="UP000837803"/>
    </source>
</evidence>
<dbReference type="CDD" id="cd18571">
    <property type="entry name" value="ABC_6TM_peptidase_like"/>
    <property type="match status" value="1"/>
</dbReference>
<organism evidence="12 13">
    <name type="scientific">Neolewinella maritima</name>
    <dbReference type="NCBI Taxonomy" id="1383882"/>
    <lineage>
        <taxon>Bacteria</taxon>
        <taxon>Pseudomonadati</taxon>
        <taxon>Bacteroidota</taxon>
        <taxon>Saprospiria</taxon>
        <taxon>Saprospirales</taxon>
        <taxon>Lewinellaceae</taxon>
        <taxon>Neolewinella</taxon>
    </lineage>
</organism>
<dbReference type="Proteomes" id="UP000837803">
    <property type="component" value="Unassembled WGS sequence"/>
</dbReference>
<keyword evidence="7 8" id="KW-0472">Membrane</keyword>
<feature type="transmembrane region" description="Helical" evidence="8">
    <location>
        <begin position="173"/>
        <end position="195"/>
    </location>
</feature>
<dbReference type="EMBL" id="CAKLPZ010000001">
    <property type="protein sequence ID" value="CAH1000369.1"/>
    <property type="molecule type" value="Genomic_DNA"/>
</dbReference>
<keyword evidence="13" id="KW-1185">Reference proteome</keyword>
<gene>
    <name evidence="12" type="primary">apxIB</name>
    <name evidence="12" type="ORF">LEM8419_01522</name>
</gene>
<dbReference type="SUPFAM" id="SSF52540">
    <property type="entry name" value="P-loop containing nucleoside triphosphate hydrolases"/>
    <property type="match status" value="1"/>
</dbReference>
<name>A0ABN8F881_9BACT</name>
<dbReference type="GO" id="GO:0005524">
    <property type="term" value="F:ATP binding"/>
    <property type="evidence" value="ECO:0007669"/>
    <property type="project" value="UniProtKB-KW"/>
</dbReference>
<keyword evidence="6 8" id="KW-1133">Transmembrane helix</keyword>
<dbReference type="Gene3D" id="3.40.50.300">
    <property type="entry name" value="P-loop containing nucleotide triphosphate hydrolases"/>
    <property type="match status" value="1"/>
</dbReference>
<evidence type="ECO:0000259" key="9">
    <source>
        <dbReference type="PROSITE" id="PS50893"/>
    </source>
</evidence>
<dbReference type="InterPro" id="IPR003439">
    <property type="entry name" value="ABC_transporter-like_ATP-bd"/>
</dbReference>
<evidence type="ECO:0000256" key="7">
    <source>
        <dbReference type="ARBA" id="ARBA00023136"/>
    </source>
</evidence>
<dbReference type="Pfam" id="PF00005">
    <property type="entry name" value="ABC_tran"/>
    <property type="match status" value="1"/>
</dbReference>
<keyword evidence="5 12" id="KW-0067">ATP-binding</keyword>
<dbReference type="SMART" id="SM00382">
    <property type="entry name" value="AAA"/>
    <property type="match status" value="1"/>
</dbReference>
<comment type="caution">
    <text evidence="12">The sequence shown here is derived from an EMBL/GenBank/DDBJ whole genome shotgun (WGS) entry which is preliminary data.</text>
</comment>
<sequence>MRGHTYYQQFEEMDCGAACLRMVAKYHGREFGLEQLRERTRISREGASLLGISEGAESIGLQTLALTVGLPQLEQEVPLPCILPWREDHFVVLEDVTAGNFTLADPDPSVGRVTLGRLAFLEGWSHGLTDAGTFAGRALVLEPTPRFSAPSDEPSSPGSLRYVWQYIRQYRSLTLNLGLGLVLALVLSVIFPFLLRNLIDQGIVLNDPNLIVLIVVAQGVLLLTMTILTALRRYVLVHVGGRITISLVSDYLTKLVRLPMAFYDSRSRGDLFQRLQDHRRVEEFLTGGSLPRVFSLVSFLAFATVLLLWNATIFALFFVGTLLQFAWVIYMQGRKQQLDRTHFEQSADNSELLMEIIDGMAEIKQHNAGQQRRWAWERQRAALYQTTVALNKLEQYQRTVGSLVNQAKNLCITLLAAMLVLRGELSIGSLVAIHYILAQLSSPIDELGELVTAYQENKVGLERIQEIHLKADEQTSDADKLRVIPEGGQIVLDGISFRYRVPNAPAVLHQLSARLPVGKVTALVGASGSGKSTLLKLLIGFYPPGEGEIRVGGTSLASLDRTFWRETVGMVSQDGYLFSDSIARNIVLGDDRIDQERLLEVAKVAQIDRFVEGLPQGYATKIGASGVGLSQGQQQRILLARAIYRKPRYLFLDEATTALDAFTEVTLMDSLLTYMAGATILLVTHRHTVFEQADHILVLEGGRIIERGTHHDLMQDGSAYYQLVRNQTSLGR</sequence>
<dbReference type="InterPro" id="IPR003593">
    <property type="entry name" value="AAA+_ATPase"/>
</dbReference>
<dbReference type="Pfam" id="PF03412">
    <property type="entry name" value="Peptidase_C39"/>
    <property type="match status" value="1"/>
</dbReference>
<dbReference type="Gene3D" id="1.20.1560.10">
    <property type="entry name" value="ABC transporter type 1, transmembrane domain"/>
    <property type="match status" value="1"/>
</dbReference>
<reference evidence="12" key="1">
    <citation type="submission" date="2021-12" db="EMBL/GenBank/DDBJ databases">
        <authorList>
            <person name="Rodrigo-Torres L."/>
            <person name="Arahal R. D."/>
            <person name="Lucena T."/>
        </authorList>
    </citation>
    <scope>NUCLEOTIDE SEQUENCE</scope>
    <source>
        <strain evidence="12">CECT 8419</strain>
    </source>
</reference>
<dbReference type="InterPro" id="IPR005074">
    <property type="entry name" value="Peptidase_C39"/>
</dbReference>
<evidence type="ECO:0000256" key="2">
    <source>
        <dbReference type="ARBA" id="ARBA00022692"/>
    </source>
</evidence>
<dbReference type="PANTHER" id="PTHR43394">
    <property type="entry name" value="ATP-DEPENDENT PERMEASE MDL1, MITOCHONDRIAL"/>
    <property type="match status" value="1"/>
</dbReference>
<dbReference type="PANTHER" id="PTHR43394:SF1">
    <property type="entry name" value="ATP-BINDING CASSETTE SUB-FAMILY B MEMBER 10, MITOCHONDRIAL"/>
    <property type="match status" value="1"/>
</dbReference>
<evidence type="ECO:0000256" key="4">
    <source>
        <dbReference type="ARBA" id="ARBA00022801"/>
    </source>
</evidence>
<comment type="subcellular location">
    <subcellularLocation>
        <location evidence="1">Cell membrane</location>
        <topology evidence="1">Multi-pass membrane protein</topology>
    </subcellularLocation>
</comment>
<feature type="transmembrane region" description="Helical" evidence="8">
    <location>
        <begin position="313"/>
        <end position="330"/>
    </location>
</feature>
<proteinExistence type="predicted"/>
<keyword evidence="2 8" id="KW-0812">Transmembrane</keyword>
<dbReference type="Gene3D" id="3.90.70.10">
    <property type="entry name" value="Cysteine proteinases"/>
    <property type="match status" value="1"/>
</dbReference>
<accession>A0ABN8F881</accession>
<evidence type="ECO:0000256" key="8">
    <source>
        <dbReference type="SAM" id="Phobius"/>
    </source>
</evidence>
<feature type="domain" description="ABC transporter" evidence="9">
    <location>
        <begin position="490"/>
        <end position="726"/>
    </location>
</feature>
<evidence type="ECO:0000256" key="5">
    <source>
        <dbReference type="ARBA" id="ARBA00022840"/>
    </source>
</evidence>